<dbReference type="Pfam" id="PF01070">
    <property type="entry name" value="FMN_dh"/>
    <property type="match status" value="1"/>
</dbReference>
<name>I7LE26_9LACO</name>
<evidence type="ECO:0000256" key="1">
    <source>
        <dbReference type="ARBA" id="ARBA00001917"/>
    </source>
</evidence>
<evidence type="ECO:0000256" key="10">
    <source>
        <dbReference type="ARBA" id="ARBA00025810"/>
    </source>
</evidence>
<dbReference type="GO" id="GO:0016491">
    <property type="term" value="F:oxidoreductase activity"/>
    <property type="evidence" value="ECO:0007669"/>
    <property type="project" value="InterPro"/>
</dbReference>
<comment type="subcellular location">
    <subcellularLocation>
        <location evidence="11">Cytoplasm</location>
    </subcellularLocation>
</comment>
<comment type="caution">
    <text evidence="11">Lacks conserved residue(s) required for the propagation of feature annotation.</text>
</comment>
<evidence type="ECO:0000256" key="5">
    <source>
        <dbReference type="ARBA" id="ARBA00022723"/>
    </source>
</evidence>
<dbReference type="GO" id="GO:0070402">
    <property type="term" value="F:NADPH binding"/>
    <property type="evidence" value="ECO:0007669"/>
    <property type="project" value="UniProtKB-UniRule"/>
</dbReference>
<dbReference type="PANTHER" id="PTHR43665:SF1">
    <property type="entry name" value="ISOPENTENYL-DIPHOSPHATE DELTA-ISOMERASE"/>
    <property type="match status" value="1"/>
</dbReference>
<comment type="cofactor">
    <cofactor evidence="11">
        <name>NADPH</name>
        <dbReference type="ChEBI" id="CHEBI:57783"/>
    </cofactor>
</comment>
<keyword evidence="5 11" id="KW-0479">Metal-binding</keyword>
<dbReference type="InterPro" id="IPR013785">
    <property type="entry name" value="Aldolase_TIM"/>
</dbReference>
<dbReference type="PIRSF" id="PIRSF003314">
    <property type="entry name" value="IPP_isomerase"/>
    <property type="match status" value="1"/>
</dbReference>
<feature type="binding site" evidence="11">
    <location>
        <begin position="7"/>
        <end position="8"/>
    </location>
    <ligand>
        <name>substrate</name>
    </ligand>
</feature>
<dbReference type="GO" id="GO:0000287">
    <property type="term" value="F:magnesium ion binding"/>
    <property type="evidence" value="ECO:0007669"/>
    <property type="project" value="UniProtKB-UniRule"/>
</dbReference>
<feature type="binding site" evidence="11">
    <location>
        <position position="94"/>
    </location>
    <ligand>
        <name>FMN</name>
        <dbReference type="ChEBI" id="CHEBI:58210"/>
    </ligand>
</feature>
<comment type="function">
    <text evidence="11">Involved in the biosynthesis of isoprenoids. Catalyzes the 1,3-allylic rearrangement of the homoallylic substrate isopentenyl (IPP) to its allylic isomer, dimethylallyl diphosphate (DMAPP).</text>
</comment>
<reference evidence="13 14" key="1">
    <citation type="submission" date="2012-06" db="EMBL/GenBank/DDBJ databases">
        <title>Draft genome sequence of Lactobacillus gigeriorum CRBIP 24.85T, isolated from chicken crop.</title>
        <authorList>
            <person name="Cousin S."/>
            <person name="Ma L."/>
            <person name="Creno S."/>
            <person name="Clermont D."/>
            <person name="Loux V."/>
            <person name="Bizet C."/>
            <person name="Bouchier C."/>
        </authorList>
    </citation>
    <scope>NUCLEOTIDE SEQUENCE [LARGE SCALE GENOMIC DNA]</scope>
    <source>
        <strain evidence="14">CRBIP 24.85T</strain>
    </source>
</reference>
<evidence type="ECO:0000259" key="12">
    <source>
        <dbReference type="Pfam" id="PF01070"/>
    </source>
</evidence>
<evidence type="ECO:0000256" key="6">
    <source>
        <dbReference type="ARBA" id="ARBA00022842"/>
    </source>
</evidence>
<organism evidence="13 14">
    <name type="scientific">Lactobacillus gigeriorum DSM 23908 = CRBIP 24.85</name>
    <dbReference type="NCBI Taxonomy" id="1423751"/>
    <lineage>
        <taxon>Bacteria</taxon>
        <taxon>Bacillati</taxon>
        <taxon>Bacillota</taxon>
        <taxon>Bacilli</taxon>
        <taxon>Lactobacillales</taxon>
        <taxon>Lactobacillaceae</taxon>
        <taxon>Lactobacillus</taxon>
    </lineage>
</organism>
<dbReference type="RefSeq" id="WP_008474175.1">
    <property type="nucleotide sequence ID" value="NZ_AYZO01000002.1"/>
</dbReference>
<feature type="binding site" evidence="11">
    <location>
        <position position="154"/>
    </location>
    <ligand>
        <name>Mg(2+)</name>
        <dbReference type="ChEBI" id="CHEBI:18420"/>
    </ligand>
</feature>
<dbReference type="GO" id="GO:0010181">
    <property type="term" value="F:FMN binding"/>
    <property type="evidence" value="ECO:0007669"/>
    <property type="project" value="UniProtKB-UniRule"/>
</dbReference>
<dbReference type="NCBIfam" id="TIGR02151">
    <property type="entry name" value="IPP_isom_2"/>
    <property type="match status" value="1"/>
</dbReference>
<dbReference type="AlphaFoldDB" id="I7LE26"/>
<feature type="domain" description="FMN-dependent dehydrogenase" evidence="12">
    <location>
        <begin position="158"/>
        <end position="321"/>
    </location>
</feature>
<evidence type="ECO:0000256" key="9">
    <source>
        <dbReference type="ARBA" id="ARBA00023235"/>
    </source>
</evidence>
<evidence type="ECO:0000256" key="7">
    <source>
        <dbReference type="ARBA" id="ARBA00022857"/>
    </source>
</evidence>
<comment type="caution">
    <text evidence="13">The sequence shown here is derived from an EMBL/GenBank/DDBJ whole genome shotgun (WGS) entry which is preliminary data.</text>
</comment>
<feature type="binding site" evidence="11">
    <location>
        <position position="123"/>
    </location>
    <ligand>
        <name>FMN</name>
        <dbReference type="ChEBI" id="CHEBI:58210"/>
    </ligand>
</feature>
<dbReference type="GO" id="GO:0005737">
    <property type="term" value="C:cytoplasm"/>
    <property type="evidence" value="ECO:0007669"/>
    <property type="project" value="UniProtKB-SubCell"/>
</dbReference>
<comment type="similarity">
    <text evidence="11">Belongs to the IPP isomerase type 2 family.</text>
</comment>
<proteinExistence type="inferred from homology"/>
<protein>
    <recommendedName>
        <fullName evidence="11">Isopentenyl-diphosphate delta-isomerase</fullName>
        <shortName evidence="11">IPP isomerase</shortName>
        <ecNumber evidence="11">5.3.3.2</ecNumber>
    </recommendedName>
    <alternativeName>
        <fullName evidence="11">Isopentenyl diphosphate:dimethylallyl diphosphate isomerase</fullName>
    </alternativeName>
    <alternativeName>
        <fullName evidence="11">Isopentenyl pyrophosphate isomerase</fullName>
    </alternativeName>
    <alternativeName>
        <fullName evidence="11">Type 2 isopentenyl diphosphate isomerase</fullName>
        <shortName evidence="11">IDI-2</shortName>
    </alternativeName>
</protein>
<dbReference type="HAMAP" id="MF_00354">
    <property type="entry name" value="Idi_2"/>
    <property type="match status" value="1"/>
</dbReference>
<accession>I7LE26</accession>
<dbReference type="CDD" id="cd02811">
    <property type="entry name" value="IDI-2_FMN"/>
    <property type="match status" value="1"/>
</dbReference>
<dbReference type="STRING" id="1423751.FC38_GL000650"/>
<comment type="subunit">
    <text evidence="10 11">Homooctamer. Dimer of tetramers.</text>
</comment>
<dbReference type="Proteomes" id="UP000009326">
    <property type="component" value="Unassembled WGS sequence"/>
</dbReference>
<keyword evidence="8 11" id="KW-0414">Isoprene biosynthesis</keyword>
<dbReference type="EMBL" id="CAKC01000093">
    <property type="protein sequence ID" value="CCI87836.1"/>
    <property type="molecule type" value="Genomic_DNA"/>
</dbReference>
<comment type="cofactor">
    <cofactor evidence="1 11">
        <name>FMN</name>
        <dbReference type="ChEBI" id="CHEBI:58210"/>
    </cofactor>
</comment>
<dbReference type="Gene3D" id="3.20.20.70">
    <property type="entry name" value="Aldolase class I"/>
    <property type="match status" value="1"/>
</dbReference>
<feature type="binding site" evidence="11">
    <location>
        <begin position="278"/>
        <end position="279"/>
    </location>
    <ligand>
        <name>FMN</name>
        <dbReference type="ChEBI" id="CHEBI:58210"/>
    </ligand>
</feature>
<dbReference type="InterPro" id="IPR000262">
    <property type="entry name" value="FMN-dep_DH"/>
</dbReference>
<evidence type="ECO:0000256" key="11">
    <source>
        <dbReference type="HAMAP-Rule" id="MF_00354"/>
    </source>
</evidence>
<evidence type="ECO:0000256" key="8">
    <source>
        <dbReference type="ARBA" id="ARBA00023229"/>
    </source>
</evidence>
<comment type="catalytic activity">
    <reaction evidence="11">
        <text>isopentenyl diphosphate = dimethylallyl diphosphate</text>
        <dbReference type="Rhea" id="RHEA:23284"/>
        <dbReference type="ChEBI" id="CHEBI:57623"/>
        <dbReference type="ChEBI" id="CHEBI:128769"/>
        <dbReference type="EC" id="5.3.3.2"/>
    </reaction>
</comment>
<evidence type="ECO:0000256" key="3">
    <source>
        <dbReference type="ARBA" id="ARBA00022630"/>
    </source>
</evidence>
<dbReference type="EC" id="5.3.3.2" evidence="11"/>
<keyword evidence="7 11" id="KW-0521">NADP</keyword>
<dbReference type="InterPro" id="IPR011179">
    <property type="entry name" value="IPdP_isomerase"/>
</dbReference>
<keyword evidence="4 11" id="KW-0288">FMN</keyword>
<sequence>MSIRSKRKEEHLALAQMFFDKNKINSFDQMHLLRPTLPESIVDRNSISTTMFNKTVAAPFFINAMTGGSGKSKQINRALAHIAQKYNIAMALGSASILEKEPDQLPSFFIARENNPEGIIIANVNPLTSSEATAKIVKEIQADALQIHLNVVQEAAMPEGDRNFKWLDKIIEIRQAVDVPIIIKEVGFGFDDASIKLLQKNDFSLIDIAGSGGTNFAQIENSRNNHDVSFLEDLGLPTVVSALMAEKTDIDFIVSGGVRNPLDVIKGLALGAKYVGVSNFFLQTYLENGETGLSETINNWINDIALLMAVYGAKSIPDLQKVKRYYDLNLKNKLDQLL</sequence>
<feature type="binding site" evidence="11">
    <location>
        <position position="184"/>
    </location>
    <ligand>
        <name>FMN</name>
        <dbReference type="ChEBI" id="CHEBI:58210"/>
    </ligand>
</feature>
<dbReference type="GO" id="GO:0008299">
    <property type="term" value="P:isoprenoid biosynthetic process"/>
    <property type="evidence" value="ECO:0007669"/>
    <property type="project" value="UniProtKB-UniRule"/>
</dbReference>
<keyword evidence="9 11" id="KW-0413">Isomerase</keyword>
<dbReference type="SUPFAM" id="SSF51395">
    <property type="entry name" value="FMN-linked oxidoreductases"/>
    <property type="match status" value="1"/>
</dbReference>
<evidence type="ECO:0000256" key="4">
    <source>
        <dbReference type="ARBA" id="ARBA00022643"/>
    </source>
</evidence>
<feature type="binding site" evidence="11">
    <location>
        <position position="214"/>
    </location>
    <ligand>
        <name>FMN</name>
        <dbReference type="ChEBI" id="CHEBI:58210"/>
    </ligand>
</feature>
<feature type="binding site" evidence="11">
    <location>
        <position position="153"/>
    </location>
    <ligand>
        <name>substrate</name>
    </ligand>
</feature>
<dbReference type="OrthoDB" id="9795032at2"/>
<comment type="cofactor">
    <cofactor evidence="11">
        <name>Mg(2+)</name>
        <dbReference type="ChEBI" id="CHEBI:18420"/>
    </cofactor>
</comment>
<feature type="binding site" evidence="11">
    <location>
        <begin position="64"/>
        <end position="66"/>
    </location>
    <ligand>
        <name>FMN</name>
        <dbReference type="ChEBI" id="CHEBI:58210"/>
    </ligand>
</feature>
<gene>
    <name evidence="11" type="primary">fni</name>
    <name evidence="13" type="ORF">BN52_00710</name>
</gene>
<feature type="binding site" evidence="11">
    <location>
        <begin position="257"/>
        <end position="259"/>
    </location>
    <ligand>
        <name>FMN</name>
        <dbReference type="ChEBI" id="CHEBI:58210"/>
    </ligand>
</feature>
<keyword evidence="2 11" id="KW-0963">Cytoplasm</keyword>
<evidence type="ECO:0000313" key="14">
    <source>
        <dbReference type="Proteomes" id="UP000009326"/>
    </source>
</evidence>
<keyword evidence="3 11" id="KW-0285">Flavoprotein</keyword>
<dbReference type="PANTHER" id="PTHR43665">
    <property type="entry name" value="ISOPENTENYL-DIPHOSPHATE DELTA-ISOMERASE"/>
    <property type="match status" value="1"/>
</dbReference>
<evidence type="ECO:0000256" key="2">
    <source>
        <dbReference type="ARBA" id="ARBA00022490"/>
    </source>
</evidence>
<keyword evidence="6 11" id="KW-0460">Magnesium</keyword>
<dbReference type="GO" id="GO:0004452">
    <property type="term" value="F:isopentenyl-diphosphate delta-isomerase activity"/>
    <property type="evidence" value="ECO:0007669"/>
    <property type="project" value="UniProtKB-UniRule"/>
</dbReference>
<evidence type="ECO:0000313" key="13">
    <source>
        <dbReference type="EMBL" id="CCI87836.1"/>
    </source>
</evidence>